<evidence type="ECO:0000256" key="1">
    <source>
        <dbReference type="ARBA" id="ARBA00004138"/>
    </source>
</evidence>
<dbReference type="InterPro" id="IPR011990">
    <property type="entry name" value="TPR-like_helical_dom_sf"/>
</dbReference>
<feature type="domain" description="IFT140 first beta-propeller" evidence="9">
    <location>
        <begin position="2"/>
        <end position="412"/>
    </location>
</feature>
<evidence type="ECO:0000256" key="7">
    <source>
        <dbReference type="PROSITE-ProRule" id="PRU00221"/>
    </source>
</evidence>
<reference evidence="13" key="1">
    <citation type="submission" date="2020-04" db="EMBL/GenBank/DDBJ databases">
        <authorList>
            <person name="Neveu A P."/>
        </authorList>
    </citation>
    <scope>NUCLEOTIDE SEQUENCE</scope>
    <source>
        <tissue evidence="13">Whole embryo</tissue>
    </source>
</reference>
<dbReference type="Gene3D" id="1.25.40.470">
    <property type="match status" value="2"/>
</dbReference>
<evidence type="ECO:0000259" key="9">
    <source>
        <dbReference type="Pfam" id="PF23383"/>
    </source>
</evidence>
<feature type="repeat" description="WD" evidence="7">
    <location>
        <begin position="297"/>
        <end position="320"/>
    </location>
</feature>
<dbReference type="GO" id="GO:0036064">
    <property type="term" value="C:ciliary basal body"/>
    <property type="evidence" value="ECO:0007669"/>
    <property type="project" value="TreeGrafter"/>
</dbReference>
<keyword evidence="13" id="KW-0282">Flagellum</keyword>
<dbReference type="EMBL" id="LR785932">
    <property type="protein sequence ID" value="CAB3255295.1"/>
    <property type="molecule type" value="mRNA"/>
</dbReference>
<dbReference type="Pfam" id="PF23383">
    <property type="entry name" value="Beta-prop_IFT140_1st"/>
    <property type="match status" value="1"/>
</dbReference>
<dbReference type="InterPro" id="IPR056156">
    <property type="entry name" value="TPR_IF140_C"/>
</dbReference>
<evidence type="ECO:0000259" key="10">
    <source>
        <dbReference type="Pfam" id="PF23385"/>
    </source>
</evidence>
<dbReference type="InterPro" id="IPR015943">
    <property type="entry name" value="WD40/YVTN_repeat-like_dom_sf"/>
</dbReference>
<dbReference type="Pfam" id="PF24760">
    <property type="entry name" value="TPR_IF140_C"/>
    <property type="match status" value="1"/>
</dbReference>
<evidence type="ECO:0000256" key="6">
    <source>
        <dbReference type="ARBA" id="ARBA00023273"/>
    </source>
</evidence>
<keyword evidence="3" id="KW-0677">Repeat</keyword>
<feature type="compositionally biased region" description="Acidic residues" evidence="8">
    <location>
        <begin position="1492"/>
        <end position="1508"/>
    </location>
</feature>
<gene>
    <name evidence="13" type="primary">Ift140-002</name>
</gene>
<evidence type="ECO:0000313" key="13">
    <source>
        <dbReference type="EMBL" id="CAB3255295.1"/>
    </source>
</evidence>
<dbReference type="FunFam" id="1.25.40.470:FF:000010">
    <property type="entry name" value="Intraflagellar transport 140 homolog (Chlamydomonas)"/>
    <property type="match status" value="1"/>
</dbReference>
<keyword evidence="6" id="KW-0966">Cell projection</keyword>
<feature type="repeat" description="WD" evidence="7">
    <location>
        <begin position="100"/>
        <end position="132"/>
    </location>
</feature>
<name>A0A6F9DEB2_9ASCI</name>
<dbReference type="InterPro" id="IPR056154">
    <property type="entry name" value="Beta-prop_IFT140_1st"/>
</dbReference>
<keyword evidence="5" id="KW-0969">Cilium</keyword>
<dbReference type="SUPFAM" id="SSF50960">
    <property type="entry name" value="TolB, C-terminal domain"/>
    <property type="match status" value="1"/>
</dbReference>
<dbReference type="Pfam" id="PF23385">
    <property type="entry name" value="Beta-prop_IFT140_2nd"/>
    <property type="match status" value="1"/>
</dbReference>
<feature type="domain" description="IF140 C-terminal TPR" evidence="11">
    <location>
        <begin position="1323"/>
        <end position="1446"/>
    </location>
</feature>
<evidence type="ECO:0000256" key="4">
    <source>
        <dbReference type="ARBA" id="ARBA00022803"/>
    </source>
</evidence>
<dbReference type="InterPro" id="IPR036322">
    <property type="entry name" value="WD40_repeat_dom_sf"/>
</dbReference>
<dbReference type="GO" id="GO:0035721">
    <property type="term" value="P:intraciliary retrograde transport"/>
    <property type="evidence" value="ECO:0007669"/>
    <property type="project" value="TreeGrafter"/>
</dbReference>
<dbReference type="GO" id="GO:0030991">
    <property type="term" value="C:intraciliary transport particle A"/>
    <property type="evidence" value="ECO:0007669"/>
    <property type="project" value="TreeGrafter"/>
</dbReference>
<feature type="domain" description="IFT140 second beta-propeller" evidence="10">
    <location>
        <begin position="465"/>
        <end position="774"/>
    </location>
</feature>
<evidence type="ECO:0000256" key="8">
    <source>
        <dbReference type="SAM" id="MobiDB-lite"/>
    </source>
</evidence>
<proteinExistence type="evidence at transcript level"/>
<dbReference type="SUPFAM" id="SSF50978">
    <property type="entry name" value="WD40 repeat-like"/>
    <property type="match status" value="1"/>
</dbReference>
<evidence type="ECO:0000256" key="3">
    <source>
        <dbReference type="ARBA" id="ARBA00022737"/>
    </source>
</evidence>
<dbReference type="FunFam" id="1.25.40.470:FF:000011">
    <property type="entry name" value="Intraflagellar transport protein 140"/>
    <property type="match status" value="1"/>
</dbReference>
<dbReference type="InterPro" id="IPR056155">
    <property type="entry name" value="Beta-prop_IFT140_2nd"/>
</dbReference>
<dbReference type="SUPFAM" id="SSF48452">
    <property type="entry name" value="TPR-like"/>
    <property type="match status" value="1"/>
</dbReference>
<sequence length="1514" mass="169102">MALYFDFQLDCPPSASAACLSWHDQQGLLAVCFSLSGGTDGIVKLYNRDGGNAHQGVLMQRAVSPTSVTWHPTKKIVAVGWENGEILIWNDQQKELYEVPRLHTKGISALEWTNQGTRLASGDKEGVFAVWKCDARGRVQHDPLSRHDLGPAVTDCIVRPGPHGAGDIDMKQLTSLAKAAISGDESAFDMLEVNQKMDSRMRVKSGRKEGLSFYVGTSDGVVYHIDEKGVRTSAVTLDSSVQQLLYCNDKDFLVAASCDLQVVKCLASSDGQVEEKERVKFSGKERSARLAWASPGLLVAATADQSLRLWDLISGDNYTLLLDEPSGFARGECIIDVSCLKLKGVIAAGTDQNRIAIWKLVPHVGKGKFEPEDKWKLQTAVKINVPCGGIKWCLSHPVLAIGSREGALVLAEEKSKMALSATMVAVQTGPRHIAVDFIGHKPTQQSTLTGLGISPTHTATDTTIKVEGHMNLDVDMAFNGMSAASENVAVWNGKQLAVYEVTKRSQSHIGMFECDSHTNALHDQSVFCIESPKDSKDRTKIQARNFQGTVKQLIHFQESEGDPTIMSVSGDYLAVGTSTGCIRVYDLTRRDAKPHCSTKSMADMIEDFGSLQMVVCNRNGSKVAVICMKDNGVPDSRVYIYDTELDKVESFDFTTGKNDQDEYTNDLNPKSDIEQSRADAASEVAGRYPTSVHWDATESRMLTCEAQITDPPLSVKTKYDFGGAVSTPPPQAEVMIVTLFTTQDHGLMLQGSFERNMEYDQLVGHKVPYFYFTKSIVSPLTPIRDTDENEERKPEETSVYRKTMRDFVGLDDCDNASISAMLDFSYYLTIGDMDEAFKAIKLIKGTAVWESMAQMCVKTRRLDVAKVCLANMGNARGARALKEVAKEPQRDARIARLALELGMNDEAEKLYINCGRYDLLNVFYQAIGEWKKALDTAEQHDRINLRSTYYKYAKHLETSGDITGAIPNFEKSGTHYFEVPRMLFDESEMLEGYIMKTKDRKLRKWWAQYMESTGDMETAIKFYQQAADPLSLVRVYCYCGNSEKAAEVANETGDKAACYHLARQFENNDDIKQAIHFFTRAMAYGNAIRICKEHGFEDQLMNLALLSTPTDMVEAAAYYEDRPDTMDKAVMLYHKAGHFSKALELAFESKQFGALELISQELDEKTDPVLLERCADFFMEHGQHDRAVAMLVVAKKYSEAINICSTRDVRLNEDLVTKLTVPKGSMDPTQRDRLHVQLADCCMKQGEYHLACRIYTQAGDKERAMRALLKSGDTEKIMFFAGVSRSRNIYVMAANYLQSLDWRKDPEIMKGIINFYTKGRALDSLAGFYDACAQVEIDEYQNYDKAIGALTEALKCLTKAKMADRQLQESKVSEVKGRIALIKKFTQTRRLFETNAEEALKQCQALLSEHDLESSVRYGDVYGLLIEYHASQDNFDRAYQCVQDLRARVPSINLSYYVSMRTLEAVHRAVGVPLGRGVNYANGDAERGAHDDMDDDDEVTEELYDDDSGPYGFR</sequence>
<keyword evidence="2 7" id="KW-0853">WD repeat</keyword>
<dbReference type="PANTHER" id="PTHR15722">
    <property type="entry name" value="IFT140/172-RELATED"/>
    <property type="match status" value="1"/>
</dbReference>
<keyword evidence="4" id="KW-0802">TPR repeat</keyword>
<evidence type="ECO:0000259" key="11">
    <source>
        <dbReference type="Pfam" id="PF24760"/>
    </source>
</evidence>
<dbReference type="PROSITE" id="PS50082">
    <property type="entry name" value="WD_REPEATS_2"/>
    <property type="match status" value="2"/>
</dbReference>
<evidence type="ECO:0000256" key="5">
    <source>
        <dbReference type="ARBA" id="ARBA00023069"/>
    </source>
</evidence>
<organism evidence="13">
    <name type="scientific">Phallusia mammillata</name>
    <dbReference type="NCBI Taxonomy" id="59560"/>
    <lineage>
        <taxon>Eukaryota</taxon>
        <taxon>Metazoa</taxon>
        <taxon>Chordata</taxon>
        <taxon>Tunicata</taxon>
        <taxon>Ascidiacea</taxon>
        <taxon>Phlebobranchia</taxon>
        <taxon>Ascidiidae</taxon>
        <taxon>Phallusia</taxon>
    </lineage>
</organism>
<dbReference type="Gene3D" id="2.130.10.10">
    <property type="entry name" value="YVTN repeat-like/Quinoprotein amine dehydrogenase"/>
    <property type="match status" value="3"/>
</dbReference>
<feature type="region of interest" description="Disordered" evidence="8">
    <location>
        <begin position="1483"/>
        <end position="1514"/>
    </location>
</feature>
<dbReference type="GO" id="GO:0005930">
    <property type="term" value="C:axoneme"/>
    <property type="evidence" value="ECO:0007669"/>
    <property type="project" value="TreeGrafter"/>
</dbReference>
<dbReference type="PANTHER" id="PTHR15722:SF7">
    <property type="entry name" value="INTRAFLAGELLAR TRANSPORT PROTEIN 140 HOMOLOG"/>
    <property type="match status" value="1"/>
</dbReference>
<dbReference type="InterPro" id="IPR001680">
    <property type="entry name" value="WD40_rpt"/>
</dbReference>
<feature type="domain" description="IF140/IFT172/WDR19 TPR" evidence="12">
    <location>
        <begin position="831"/>
        <end position="1315"/>
    </location>
</feature>
<protein>
    <submittedName>
        <fullName evidence="13">Intraflagellar transport protein 140 homolog</fullName>
    </submittedName>
</protein>
<dbReference type="Pfam" id="PF24762">
    <property type="entry name" value="TPR_IF140-IFT172"/>
    <property type="match status" value="1"/>
</dbReference>
<comment type="subcellular location">
    <subcellularLocation>
        <location evidence="1">Cell projection</location>
        <location evidence="1">Cilium</location>
    </subcellularLocation>
</comment>
<evidence type="ECO:0000259" key="12">
    <source>
        <dbReference type="Pfam" id="PF24762"/>
    </source>
</evidence>
<accession>A0A6F9DEB2</accession>
<dbReference type="SMART" id="SM00320">
    <property type="entry name" value="WD40"/>
    <property type="match status" value="5"/>
</dbReference>
<dbReference type="InterPro" id="IPR056168">
    <property type="entry name" value="TPR_IF140/IFT172/WDR19"/>
</dbReference>
<evidence type="ECO:0000256" key="2">
    <source>
        <dbReference type="ARBA" id="ARBA00022574"/>
    </source>
</evidence>